<feature type="domain" description="DEAD-box RNA helicase Q" evidence="10">
    <location>
        <begin position="18"/>
        <end position="46"/>
    </location>
</feature>
<keyword evidence="12" id="KW-1185">Reference proteome</keyword>
<dbReference type="PANTHER" id="PTHR47959:SF13">
    <property type="entry name" value="ATP-DEPENDENT RNA HELICASE RHLE"/>
    <property type="match status" value="1"/>
</dbReference>
<organism evidence="11 12">
    <name type="scientific">Nonomuraea insulae</name>
    <dbReference type="NCBI Taxonomy" id="1616787"/>
    <lineage>
        <taxon>Bacteria</taxon>
        <taxon>Bacillati</taxon>
        <taxon>Actinomycetota</taxon>
        <taxon>Actinomycetes</taxon>
        <taxon>Streptosporangiales</taxon>
        <taxon>Streptosporangiaceae</taxon>
        <taxon>Nonomuraea</taxon>
    </lineage>
</organism>
<dbReference type="SMART" id="SM00487">
    <property type="entry name" value="DEXDc"/>
    <property type="match status" value="1"/>
</dbReference>
<dbReference type="EMBL" id="JBHSPA010000116">
    <property type="protein sequence ID" value="MFC5834992.1"/>
    <property type="molecule type" value="Genomic_DNA"/>
</dbReference>
<dbReference type="InterPro" id="IPR027417">
    <property type="entry name" value="P-loop_NTPase"/>
</dbReference>
<feature type="region of interest" description="Disordered" evidence="7">
    <location>
        <begin position="383"/>
        <end position="607"/>
    </location>
</feature>
<comment type="similarity">
    <text evidence="5">Belongs to the DEAD box helicase family.</text>
</comment>
<keyword evidence="2" id="KW-0378">Hydrolase</keyword>
<evidence type="ECO:0000313" key="11">
    <source>
        <dbReference type="EMBL" id="MFC5834992.1"/>
    </source>
</evidence>
<evidence type="ECO:0000256" key="2">
    <source>
        <dbReference type="ARBA" id="ARBA00022801"/>
    </source>
</evidence>
<comment type="caution">
    <text evidence="11">The sequence shown here is derived from an EMBL/GenBank/DDBJ whole genome shotgun (WGS) entry which is preliminary data.</text>
</comment>
<dbReference type="GO" id="GO:0004386">
    <property type="term" value="F:helicase activity"/>
    <property type="evidence" value="ECO:0007669"/>
    <property type="project" value="UniProtKB-KW"/>
</dbReference>
<evidence type="ECO:0000259" key="10">
    <source>
        <dbReference type="PROSITE" id="PS51195"/>
    </source>
</evidence>
<feature type="domain" description="Helicase C-terminal" evidence="9">
    <location>
        <begin position="248"/>
        <end position="396"/>
    </location>
</feature>
<dbReference type="InterPro" id="IPR011545">
    <property type="entry name" value="DEAD/DEAH_box_helicase_dom"/>
</dbReference>
<dbReference type="InterPro" id="IPR014001">
    <property type="entry name" value="Helicase_ATP-bd"/>
</dbReference>
<dbReference type="PROSITE" id="PS51192">
    <property type="entry name" value="HELICASE_ATP_BIND_1"/>
    <property type="match status" value="1"/>
</dbReference>
<evidence type="ECO:0000256" key="7">
    <source>
        <dbReference type="SAM" id="MobiDB-lite"/>
    </source>
</evidence>
<reference evidence="12" key="1">
    <citation type="journal article" date="2019" name="Int. J. Syst. Evol. Microbiol.">
        <title>The Global Catalogue of Microorganisms (GCM) 10K type strain sequencing project: providing services to taxonomists for standard genome sequencing and annotation.</title>
        <authorList>
            <consortium name="The Broad Institute Genomics Platform"/>
            <consortium name="The Broad Institute Genome Sequencing Center for Infectious Disease"/>
            <person name="Wu L."/>
            <person name="Ma J."/>
        </authorList>
    </citation>
    <scope>NUCLEOTIDE SEQUENCE [LARGE SCALE GENOMIC DNA]</scope>
    <source>
        <strain evidence="12">CCUG 53903</strain>
    </source>
</reference>
<dbReference type="RefSeq" id="WP_379524402.1">
    <property type="nucleotide sequence ID" value="NZ_JBHSPA010000116.1"/>
</dbReference>
<feature type="compositionally biased region" description="Basic and acidic residues" evidence="7">
    <location>
        <begin position="411"/>
        <end position="430"/>
    </location>
</feature>
<dbReference type="PANTHER" id="PTHR47959">
    <property type="entry name" value="ATP-DEPENDENT RNA HELICASE RHLE-RELATED"/>
    <property type="match status" value="1"/>
</dbReference>
<dbReference type="Pfam" id="PF00270">
    <property type="entry name" value="DEAD"/>
    <property type="match status" value="1"/>
</dbReference>
<dbReference type="Pfam" id="PF00271">
    <property type="entry name" value="Helicase_C"/>
    <property type="match status" value="1"/>
</dbReference>
<accession>A0ABW1DAX5</accession>
<keyword evidence="1" id="KW-0547">Nucleotide-binding</keyword>
<dbReference type="InterPro" id="IPR014014">
    <property type="entry name" value="RNA_helicase_DEAD_Q_motif"/>
</dbReference>
<dbReference type="SUPFAM" id="SSF52540">
    <property type="entry name" value="P-loop containing nucleoside triphosphate hydrolases"/>
    <property type="match status" value="1"/>
</dbReference>
<dbReference type="Proteomes" id="UP001596058">
    <property type="component" value="Unassembled WGS sequence"/>
</dbReference>
<dbReference type="Gene3D" id="3.40.50.300">
    <property type="entry name" value="P-loop containing nucleotide triphosphate hydrolases"/>
    <property type="match status" value="2"/>
</dbReference>
<proteinExistence type="inferred from homology"/>
<evidence type="ECO:0000256" key="3">
    <source>
        <dbReference type="ARBA" id="ARBA00022806"/>
    </source>
</evidence>
<evidence type="ECO:0000259" key="9">
    <source>
        <dbReference type="PROSITE" id="PS51194"/>
    </source>
</evidence>
<dbReference type="CDD" id="cd00268">
    <property type="entry name" value="DEADc"/>
    <property type="match status" value="1"/>
</dbReference>
<feature type="compositionally biased region" description="Basic and acidic residues" evidence="7">
    <location>
        <begin position="572"/>
        <end position="592"/>
    </location>
</feature>
<evidence type="ECO:0000256" key="6">
    <source>
        <dbReference type="PROSITE-ProRule" id="PRU00552"/>
    </source>
</evidence>
<evidence type="ECO:0000259" key="8">
    <source>
        <dbReference type="PROSITE" id="PS51192"/>
    </source>
</evidence>
<feature type="domain" description="Helicase ATP-binding" evidence="8">
    <location>
        <begin position="49"/>
        <end position="222"/>
    </location>
</feature>
<dbReference type="CDD" id="cd18787">
    <property type="entry name" value="SF2_C_DEAD"/>
    <property type="match status" value="1"/>
</dbReference>
<keyword evidence="3 11" id="KW-0347">Helicase</keyword>
<evidence type="ECO:0000256" key="5">
    <source>
        <dbReference type="ARBA" id="ARBA00038437"/>
    </source>
</evidence>
<dbReference type="PROSITE" id="PS51195">
    <property type="entry name" value="Q_MOTIF"/>
    <property type="match status" value="1"/>
</dbReference>
<feature type="compositionally biased region" description="Basic and acidic residues" evidence="7">
    <location>
        <begin position="437"/>
        <end position="540"/>
    </location>
</feature>
<keyword evidence="4" id="KW-0067">ATP-binding</keyword>
<feature type="short sequence motif" description="Q motif" evidence="6">
    <location>
        <begin position="18"/>
        <end position="46"/>
    </location>
</feature>
<name>A0ABW1DAX5_9ACTN</name>
<evidence type="ECO:0000313" key="12">
    <source>
        <dbReference type="Proteomes" id="UP001596058"/>
    </source>
</evidence>
<sequence length="607" mass="66525">MLDAVMPELGETPEQGPSEFELLGLPKPLVNGLAKLGFDSPFPIQSATIPDVLAGHDVLGRGQTGSGKTLAFGLPTMARIAGVRPAPGRPHAMILVPTRELALQVHDALEPLGRGLGLRMKVIVGGMSMGKQIEALRRGVDIVIATPGRLGDLIRQGECSLGDVQVSILDEADHMCDLGFFPVVTELLAQTPADGQRLLFSATLDGDVDKLVRRFLNNAITHSVASANSPVDTMEHHVMQVSRDDKFDVTAEIANREGRTIIFVRTQHGVDRLCKQLARVGVKSGGLHGGKRQNQRTRILAEFREGSVNVLVCTDVAARGIHVDNISLVLHVDPPQDHKSYLHRGGRTARAGEKGTVVTLVLPNERRSTDALTRRAGIQPFRLKATPGHPRVAEVAGARTPSGEPVPVWEPDVRKPLRPRREGGTSERRGGGRRGRRDFDGDRRPRREFDGDRRPRRHEDGDRPFNAGDDRRPRRHTEGDRPVARTQESRPVSDDRRRDGAARGGYRSDERPVRQDDRGPRGGGFRSDDRGGRYAADRGRPFSATDAPARDRGYRSDERAPRDGYRSGGAPSDERAPRDGYRSGGGRPDERGTGGGFRRNSGRRFER</sequence>
<protein>
    <submittedName>
        <fullName evidence="11">DEAD/DEAH box helicase</fullName>
    </submittedName>
</protein>
<feature type="compositionally biased region" description="Basic and acidic residues" evidence="7">
    <location>
        <begin position="548"/>
        <end position="565"/>
    </location>
</feature>
<dbReference type="InterPro" id="IPR044742">
    <property type="entry name" value="DEAD/DEAH_RhlB"/>
</dbReference>
<gene>
    <name evidence="11" type="ORF">ACFPZ3_65100</name>
</gene>
<dbReference type="InterPro" id="IPR050079">
    <property type="entry name" value="DEAD_box_RNA_helicase"/>
</dbReference>
<dbReference type="PROSITE" id="PS51194">
    <property type="entry name" value="HELICASE_CTER"/>
    <property type="match status" value="1"/>
</dbReference>
<dbReference type="InterPro" id="IPR001650">
    <property type="entry name" value="Helicase_C-like"/>
</dbReference>
<evidence type="ECO:0000256" key="4">
    <source>
        <dbReference type="ARBA" id="ARBA00022840"/>
    </source>
</evidence>
<dbReference type="SMART" id="SM00490">
    <property type="entry name" value="HELICc"/>
    <property type="match status" value="1"/>
</dbReference>
<evidence type="ECO:0000256" key="1">
    <source>
        <dbReference type="ARBA" id="ARBA00022741"/>
    </source>
</evidence>